<dbReference type="NCBIfam" id="NF002542">
    <property type="entry name" value="PRK02101.1-3"/>
    <property type="match status" value="1"/>
</dbReference>
<name>A0A074M9S7_ERYLO</name>
<dbReference type="RefSeq" id="WP_034962108.1">
    <property type="nucleotide sequence ID" value="NZ_JMIW01000009.1"/>
</dbReference>
<dbReference type="GO" id="GO:0005829">
    <property type="term" value="C:cytosol"/>
    <property type="evidence" value="ECO:0007669"/>
    <property type="project" value="TreeGrafter"/>
</dbReference>
<accession>A0A074M9S7</accession>
<dbReference type="PANTHER" id="PTHR30283:SF4">
    <property type="entry name" value="PEROXIDE STRESS RESISTANCE PROTEIN YAAA"/>
    <property type="match status" value="1"/>
</dbReference>
<dbReference type="Proteomes" id="UP000027647">
    <property type="component" value="Unassembled WGS sequence"/>
</dbReference>
<comment type="caution">
    <text evidence="2">The sequence shown here is derived from an EMBL/GenBank/DDBJ whole genome shotgun (WGS) entry which is preliminary data.</text>
</comment>
<proteinExistence type="inferred from homology"/>
<dbReference type="EMBL" id="JMIW01000009">
    <property type="protein sequence ID" value="KEO88568.1"/>
    <property type="molecule type" value="Genomic_DNA"/>
</dbReference>
<dbReference type="Pfam" id="PF03883">
    <property type="entry name" value="H2O2_YaaD"/>
    <property type="match status" value="1"/>
</dbReference>
<dbReference type="InterPro" id="IPR005583">
    <property type="entry name" value="YaaA"/>
</dbReference>
<reference evidence="2 3" key="1">
    <citation type="submission" date="2014-04" db="EMBL/GenBank/DDBJ databases">
        <title>A comprehensive comparison of genomes of Erythrobacter spp. strains.</title>
        <authorList>
            <person name="Zheng Q."/>
        </authorList>
    </citation>
    <scope>NUCLEOTIDE SEQUENCE [LARGE SCALE GENOMIC DNA]</scope>
    <source>
        <strain evidence="2 3">DSM 6997</strain>
    </source>
</reference>
<comment type="similarity">
    <text evidence="1">Belongs to the UPF0246 family.</text>
</comment>
<organism evidence="2 3">
    <name type="scientific">Erythrobacter longus</name>
    <dbReference type="NCBI Taxonomy" id="1044"/>
    <lineage>
        <taxon>Bacteria</taxon>
        <taxon>Pseudomonadati</taxon>
        <taxon>Pseudomonadota</taxon>
        <taxon>Alphaproteobacteria</taxon>
        <taxon>Sphingomonadales</taxon>
        <taxon>Erythrobacteraceae</taxon>
        <taxon>Erythrobacter/Porphyrobacter group</taxon>
        <taxon>Erythrobacter</taxon>
    </lineage>
</organism>
<dbReference type="AlphaFoldDB" id="A0A074M9S7"/>
<dbReference type="OrthoDB" id="9777133at2"/>
<sequence>MITLLSPAKKLNFDEPQTSLEITRPRLEDDTREIAGVAKKQSAKALAKLMHISDNLAELNAERFKAFDLDGRSNSAKPAGLTFDGDVYWGLEAKSLGDETLAYAQGHLRILSGLYGVLRPMDAIQPYRLEMGTKMKNPRGKSLYDFWGSRIGEQLAGDLEGHGDPTVVNLASNEYFKAVDTSALPGKVIEATFLNVKDGEARRLMYHVKFGRGLMARWIMENRIEKADDLKGFDAEGYSLDASASSETQLVFTRPQPALKKPAAKK</sequence>
<keyword evidence="3" id="KW-1185">Reference proteome</keyword>
<evidence type="ECO:0000313" key="3">
    <source>
        <dbReference type="Proteomes" id="UP000027647"/>
    </source>
</evidence>
<evidence type="ECO:0000256" key="1">
    <source>
        <dbReference type="HAMAP-Rule" id="MF_00652"/>
    </source>
</evidence>
<dbReference type="HAMAP" id="MF_00652">
    <property type="entry name" value="UPF0246"/>
    <property type="match status" value="1"/>
</dbReference>
<gene>
    <name evidence="2" type="ORF">EH31_16555</name>
</gene>
<protein>
    <recommendedName>
        <fullName evidence="1">UPF0246 protein EH31_16555</fullName>
    </recommendedName>
</protein>
<dbReference type="eggNOG" id="COG3022">
    <property type="taxonomic scope" value="Bacteria"/>
</dbReference>
<evidence type="ECO:0000313" key="2">
    <source>
        <dbReference type="EMBL" id="KEO88568.1"/>
    </source>
</evidence>
<dbReference type="PANTHER" id="PTHR30283">
    <property type="entry name" value="PEROXIDE STRESS RESPONSE PROTEIN YAAA"/>
    <property type="match status" value="1"/>
</dbReference>
<dbReference type="GO" id="GO:0033194">
    <property type="term" value="P:response to hydroperoxide"/>
    <property type="evidence" value="ECO:0007669"/>
    <property type="project" value="TreeGrafter"/>
</dbReference>